<feature type="domain" description="DUF4283" evidence="1">
    <location>
        <begin position="26"/>
        <end position="101"/>
    </location>
</feature>
<dbReference type="PANTHER" id="PTHR31286">
    <property type="entry name" value="GLYCINE-RICH CELL WALL STRUCTURAL PROTEIN 1.8-LIKE"/>
    <property type="match status" value="1"/>
</dbReference>
<dbReference type="Proteomes" id="UP001457282">
    <property type="component" value="Unassembled WGS sequence"/>
</dbReference>
<proteinExistence type="predicted"/>
<evidence type="ECO:0000259" key="2">
    <source>
        <dbReference type="Pfam" id="PF14392"/>
    </source>
</evidence>
<organism evidence="3 4">
    <name type="scientific">Rubus argutus</name>
    <name type="common">Southern blackberry</name>
    <dbReference type="NCBI Taxonomy" id="59490"/>
    <lineage>
        <taxon>Eukaryota</taxon>
        <taxon>Viridiplantae</taxon>
        <taxon>Streptophyta</taxon>
        <taxon>Embryophyta</taxon>
        <taxon>Tracheophyta</taxon>
        <taxon>Spermatophyta</taxon>
        <taxon>Magnoliopsida</taxon>
        <taxon>eudicotyledons</taxon>
        <taxon>Gunneridae</taxon>
        <taxon>Pentapetalae</taxon>
        <taxon>rosids</taxon>
        <taxon>fabids</taxon>
        <taxon>Rosales</taxon>
        <taxon>Rosaceae</taxon>
        <taxon>Rosoideae</taxon>
        <taxon>Rosoideae incertae sedis</taxon>
        <taxon>Rubus</taxon>
    </lineage>
</organism>
<feature type="domain" description="Zinc knuckle CX2CX4HX4C" evidence="2">
    <location>
        <begin position="166"/>
        <end position="213"/>
    </location>
</feature>
<dbReference type="EMBL" id="JBEDUW010000007">
    <property type="protein sequence ID" value="KAK9911161.1"/>
    <property type="molecule type" value="Genomic_DNA"/>
</dbReference>
<evidence type="ECO:0000313" key="3">
    <source>
        <dbReference type="EMBL" id="KAK9911161.1"/>
    </source>
</evidence>
<dbReference type="AlphaFoldDB" id="A0AAW1VT44"/>
<reference evidence="3 4" key="1">
    <citation type="journal article" date="2023" name="G3 (Bethesda)">
        <title>A chromosome-length genome assembly and annotation of blackberry (Rubus argutus, cv. 'Hillquist').</title>
        <authorList>
            <person name="Bruna T."/>
            <person name="Aryal R."/>
            <person name="Dudchenko O."/>
            <person name="Sargent D.J."/>
            <person name="Mead D."/>
            <person name="Buti M."/>
            <person name="Cavallini A."/>
            <person name="Hytonen T."/>
            <person name="Andres J."/>
            <person name="Pham M."/>
            <person name="Weisz D."/>
            <person name="Mascagni F."/>
            <person name="Usai G."/>
            <person name="Natali L."/>
            <person name="Bassil N."/>
            <person name="Fernandez G.E."/>
            <person name="Lomsadze A."/>
            <person name="Armour M."/>
            <person name="Olukolu B."/>
            <person name="Poorten T."/>
            <person name="Britton C."/>
            <person name="Davik J."/>
            <person name="Ashrafi H."/>
            <person name="Aiden E.L."/>
            <person name="Borodovsky M."/>
            <person name="Worthington M."/>
        </authorList>
    </citation>
    <scope>NUCLEOTIDE SEQUENCE [LARGE SCALE GENOMIC DNA]</scope>
    <source>
        <strain evidence="3">PI 553951</strain>
    </source>
</reference>
<dbReference type="Pfam" id="PF14392">
    <property type="entry name" value="zf-CCHC_4"/>
    <property type="match status" value="1"/>
</dbReference>
<dbReference type="PANTHER" id="PTHR31286:SF167">
    <property type="entry name" value="OS09G0268800 PROTEIN"/>
    <property type="match status" value="1"/>
</dbReference>
<comment type="caution">
    <text evidence="3">The sequence shown here is derived from an EMBL/GenBank/DDBJ whole genome shotgun (WGS) entry which is preliminary data.</text>
</comment>
<gene>
    <name evidence="3" type="ORF">M0R45_035083</name>
</gene>
<protein>
    <recommendedName>
        <fullName evidence="5">DUF4283 domain-containing protein</fullName>
    </recommendedName>
</protein>
<name>A0AAW1VT44_RUBAR</name>
<evidence type="ECO:0000313" key="4">
    <source>
        <dbReference type="Proteomes" id="UP001457282"/>
    </source>
</evidence>
<keyword evidence="4" id="KW-1185">Reference proteome</keyword>
<dbReference type="InterPro" id="IPR025836">
    <property type="entry name" value="Zn_knuckle_CX2CX4HX4C"/>
</dbReference>
<dbReference type="InterPro" id="IPR040256">
    <property type="entry name" value="At4g02000-like"/>
</dbReference>
<evidence type="ECO:0008006" key="5">
    <source>
        <dbReference type="Google" id="ProtNLM"/>
    </source>
</evidence>
<accession>A0AAW1VT44</accession>
<evidence type="ECO:0000259" key="1">
    <source>
        <dbReference type="Pfam" id="PF14111"/>
    </source>
</evidence>
<dbReference type="InterPro" id="IPR025558">
    <property type="entry name" value="DUF4283"/>
</dbReference>
<dbReference type="Pfam" id="PF14111">
    <property type="entry name" value="DUF4283"/>
    <property type="match status" value="1"/>
</dbReference>
<sequence length="372" mass="41948">MDNLLNPIERTGIRASQSVLSDLRKDFQFYLAAKVVTGRGFRREDFTSTMLSLWKFAKGLAVKALDDNLFLFRFVLQSDLQKVLDKEPWSFVGNLVLLKVVEHSSSFHNINMTQVSFWVHAHKLPWLSMTDDMAKLLGDTLGTYIDVKGDEDFACIGGTLRFRVRLDAYKPLCRKTNINFDDIGDREIDFSYERLPEFCAFCGLIVHWTEDCPHRDSHPLNVNEFLFQETLRTPLRTRSGRRVPRSTPVSASINQLASPSISGVGGGSSQPENVALGSDGLLAVSSGRTDGRTQYLVKDSCPGPLFLGRNPVPFSEHSTFERPLILPTDLSSVSQNSNPQETVDESNPKLPSFREFLVAHLPRERFQVVLHR</sequence>